<evidence type="ECO:0000259" key="5">
    <source>
        <dbReference type="Pfam" id="PF22528"/>
    </source>
</evidence>
<dbReference type="OrthoDB" id="7848332at2759"/>
<dbReference type="GO" id="GO:0032259">
    <property type="term" value="P:methylation"/>
    <property type="evidence" value="ECO:0007669"/>
    <property type="project" value="UniProtKB-KW"/>
</dbReference>
<dbReference type="Pfam" id="PF22528">
    <property type="entry name" value="PRMT_C"/>
    <property type="match status" value="1"/>
</dbReference>
<evidence type="ECO:0000256" key="2">
    <source>
        <dbReference type="ARBA" id="ARBA00022679"/>
    </source>
</evidence>
<dbReference type="PANTHER" id="PTHR11006:SF68">
    <property type="entry name" value="PROTEIN ARGININE N-METHYLTRANSFERASE PRMT10"/>
    <property type="match status" value="1"/>
</dbReference>
<evidence type="ECO:0000256" key="4">
    <source>
        <dbReference type="PROSITE-ProRule" id="PRU01015"/>
    </source>
</evidence>
<dbReference type="SUPFAM" id="SSF53335">
    <property type="entry name" value="S-adenosyl-L-methionine-dependent methyltransferases"/>
    <property type="match status" value="1"/>
</dbReference>
<proteinExistence type="predicted"/>
<reference evidence="7" key="1">
    <citation type="journal article" date="2015" name="PLoS Genet.">
        <title>Genome Sequence and Transcriptome Analyses of Chrysochromulina tobin: Metabolic Tools for Enhanced Algal Fitness in the Prominent Order Prymnesiales (Haptophyceae).</title>
        <authorList>
            <person name="Hovde B.T."/>
            <person name="Deodato C.R."/>
            <person name="Hunsperger H.M."/>
            <person name="Ryken S.A."/>
            <person name="Yost W."/>
            <person name="Jha R.K."/>
            <person name="Patterson J."/>
            <person name="Monnat R.J. Jr."/>
            <person name="Barlow S.B."/>
            <person name="Starkenburg S.R."/>
            <person name="Cattolico R.A."/>
        </authorList>
    </citation>
    <scope>NUCLEOTIDE SEQUENCE</scope>
    <source>
        <strain evidence="7">CCMP291</strain>
    </source>
</reference>
<dbReference type="GO" id="GO:0042054">
    <property type="term" value="F:histone methyltransferase activity"/>
    <property type="evidence" value="ECO:0007669"/>
    <property type="project" value="TreeGrafter"/>
</dbReference>
<dbReference type="InterPro" id="IPR055135">
    <property type="entry name" value="PRMT_dom"/>
</dbReference>
<feature type="domain" description="Protein arginine N-methyltransferase" evidence="5">
    <location>
        <begin position="209"/>
        <end position="346"/>
    </location>
</feature>
<dbReference type="Pfam" id="PF06325">
    <property type="entry name" value="PrmA"/>
    <property type="match status" value="1"/>
</dbReference>
<organism evidence="6 7">
    <name type="scientific">Chrysochromulina tobinii</name>
    <dbReference type="NCBI Taxonomy" id="1460289"/>
    <lineage>
        <taxon>Eukaryota</taxon>
        <taxon>Haptista</taxon>
        <taxon>Haptophyta</taxon>
        <taxon>Prymnesiophyceae</taxon>
        <taxon>Prymnesiales</taxon>
        <taxon>Chrysochromulinaceae</taxon>
        <taxon>Chrysochromulina</taxon>
    </lineage>
</organism>
<dbReference type="EMBL" id="JWZX01003205">
    <property type="protein sequence ID" value="KOO23289.1"/>
    <property type="molecule type" value="Genomic_DNA"/>
</dbReference>
<dbReference type="Gene3D" id="3.40.50.150">
    <property type="entry name" value="Vaccinia Virus protein VP39"/>
    <property type="match status" value="1"/>
</dbReference>
<gene>
    <name evidence="6" type="ORF">Ctob_000604</name>
</gene>
<sequence>MPPPSGIELQPGAQGLDFANYFVSYGYLYHQKDMLQDRGRMTAYRNAILQNASCFEGKVVLDVGAGSGVLSIWAAMAGAKRVYAVEATSMAQHARRLVQQNGVQDVVVVLEGYMEAQELPEKVDLIVSEWMGYFLLREAMYDSVLAARDKWLKPGGAMYPSHAFLRMAPLCSALYGSRLAEFDEEVSQWGEFSSWMLDGNGINVNGLTGFFAREQQEYLLQSAQWCQLRQSEVIGDEFSVSEFDLHTTTTKELASFSTSFRSVISEDALLNAFGGWFDTDFNGSAAEPAPKPVTLTTAPESATHWAQQVFLVHPPLLVEVGDTLEGIVKVARQKLNHRLLWVQLTLTHSRAGVGQVGPERTLNFRID</sequence>
<evidence type="ECO:0000313" key="6">
    <source>
        <dbReference type="EMBL" id="KOO23289.1"/>
    </source>
</evidence>
<dbReference type="Proteomes" id="UP000037460">
    <property type="component" value="Unassembled WGS sequence"/>
</dbReference>
<keyword evidence="7" id="KW-1185">Reference proteome</keyword>
<dbReference type="AlphaFoldDB" id="A0A0M0J9K7"/>
<dbReference type="CDD" id="cd02440">
    <property type="entry name" value="AdoMet_MTases"/>
    <property type="match status" value="1"/>
</dbReference>
<dbReference type="InterPro" id="IPR029063">
    <property type="entry name" value="SAM-dependent_MTases_sf"/>
</dbReference>
<dbReference type="GO" id="GO:0005634">
    <property type="term" value="C:nucleus"/>
    <property type="evidence" value="ECO:0007669"/>
    <property type="project" value="TreeGrafter"/>
</dbReference>
<accession>A0A0M0J9K7</accession>
<evidence type="ECO:0000256" key="1">
    <source>
        <dbReference type="ARBA" id="ARBA00022603"/>
    </source>
</evidence>
<keyword evidence="3 4" id="KW-0949">S-adenosyl-L-methionine</keyword>
<dbReference type="InterPro" id="IPR025799">
    <property type="entry name" value="Arg_MeTrfase"/>
</dbReference>
<dbReference type="PANTHER" id="PTHR11006">
    <property type="entry name" value="PROTEIN ARGININE N-METHYLTRANSFERASE"/>
    <property type="match status" value="1"/>
</dbReference>
<evidence type="ECO:0000256" key="3">
    <source>
        <dbReference type="ARBA" id="ARBA00022691"/>
    </source>
</evidence>
<name>A0A0M0J9K7_9EUKA</name>
<dbReference type="PROSITE" id="PS51678">
    <property type="entry name" value="SAM_MT_PRMT"/>
    <property type="match status" value="1"/>
</dbReference>
<evidence type="ECO:0000313" key="7">
    <source>
        <dbReference type="Proteomes" id="UP000037460"/>
    </source>
</evidence>
<dbReference type="FunFam" id="3.40.50.150:FF:000132">
    <property type="entry name" value="Protein arginine N-methyltransferase PRMT10"/>
    <property type="match status" value="1"/>
</dbReference>
<dbReference type="GO" id="GO:0016274">
    <property type="term" value="F:protein-arginine N-methyltransferase activity"/>
    <property type="evidence" value="ECO:0007669"/>
    <property type="project" value="InterPro"/>
</dbReference>
<protein>
    <submittedName>
        <fullName evidence="6">Protein arginine n-methyltransferase</fullName>
    </submittedName>
</protein>
<keyword evidence="2 4" id="KW-0808">Transferase</keyword>
<comment type="caution">
    <text evidence="6">The sequence shown here is derived from an EMBL/GenBank/DDBJ whole genome shotgun (WGS) entry which is preliminary data.</text>
</comment>
<keyword evidence="1 4" id="KW-0489">Methyltransferase</keyword>
<dbReference type="Gene3D" id="2.70.160.11">
    <property type="entry name" value="Hnrnp arginine n-methyltransferase1"/>
    <property type="match status" value="1"/>
</dbReference>